<dbReference type="Proteomes" id="UP000248134">
    <property type="component" value="Unassembled WGS sequence"/>
</dbReference>
<organism evidence="1 2">
    <name type="scientific">Rhodopseudomonas palustris</name>
    <dbReference type="NCBI Taxonomy" id="1076"/>
    <lineage>
        <taxon>Bacteria</taxon>
        <taxon>Pseudomonadati</taxon>
        <taxon>Pseudomonadota</taxon>
        <taxon>Alphaproteobacteria</taxon>
        <taxon>Hyphomicrobiales</taxon>
        <taxon>Nitrobacteraceae</taxon>
        <taxon>Rhodopseudomonas</taxon>
    </lineage>
</organism>
<protein>
    <recommendedName>
        <fullName evidence="3">GNAT family N-acetyltransferase</fullName>
    </recommendedName>
</protein>
<gene>
    <name evidence="1" type="ORF">DNX69_10435</name>
</gene>
<dbReference type="AlphaFoldDB" id="A0A323UHC4"/>
<proteinExistence type="predicted"/>
<dbReference type="OrthoDB" id="9940239at2"/>
<evidence type="ECO:0008006" key="3">
    <source>
        <dbReference type="Google" id="ProtNLM"/>
    </source>
</evidence>
<dbReference type="RefSeq" id="WP_110785894.1">
    <property type="nucleotide sequence ID" value="NZ_QKQS01000013.1"/>
</dbReference>
<name>A0A323UHC4_RHOPL</name>
<reference evidence="1 2" key="1">
    <citation type="submission" date="2018-06" db="EMBL/GenBank/DDBJ databases">
        <title>Draft Whole-Genome Sequence of the purple photosynthetic bacterium Rhodospeudomonas palustris XCP.</title>
        <authorList>
            <person name="Rayyan A."/>
            <person name="Meyer T.E."/>
            <person name="Kyndt J.A."/>
        </authorList>
    </citation>
    <scope>NUCLEOTIDE SEQUENCE [LARGE SCALE GENOMIC DNA]</scope>
    <source>
        <strain evidence="1 2">XCP</strain>
    </source>
</reference>
<dbReference type="EMBL" id="QKQS01000013">
    <property type="protein sequence ID" value="PZA12392.1"/>
    <property type="molecule type" value="Genomic_DNA"/>
</dbReference>
<evidence type="ECO:0000313" key="1">
    <source>
        <dbReference type="EMBL" id="PZA12392.1"/>
    </source>
</evidence>
<accession>A0A323UHC4</accession>
<sequence>MQTLDLLDYFRVDFDAPEPPLLAAPAPWPPAAALATEPGIVIMLTDEDRQAAWRLNRRSIGAIGDLTPATERADRTAAAACARRSLVLIAARQQRMLATVRLVRAADADHEAGVARLLEAAAPDELSTLVLHVQFAMLAERPARAMIVPLFRQAYRSAMLAGARSGLIAAAPSLRDLLLPFGWRRTGACYRDPIAGEVEILRLDLFEFDRLRAVDSPLSSVARDLLNSAERRLYDAR</sequence>
<comment type="caution">
    <text evidence="1">The sequence shown here is derived from an EMBL/GenBank/DDBJ whole genome shotgun (WGS) entry which is preliminary data.</text>
</comment>
<evidence type="ECO:0000313" key="2">
    <source>
        <dbReference type="Proteomes" id="UP000248134"/>
    </source>
</evidence>